<organism evidence="2 3">
    <name type="scientific">Dendrobium thyrsiflorum</name>
    <name type="common">Pinecone-like raceme dendrobium</name>
    <name type="synonym">Orchid</name>
    <dbReference type="NCBI Taxonomy" id="117978"/>
    <lineage>
        <taxon>Eukaryota</taxon>
        <taxon>Viridiplantae</taxon>
        <taxon>Streptophyta</taxon>
        <taxon>Embryophyta</taxon>
        <taxon>Tracheophyta</taxon>
        <taxon>Spermatophyta</taxon>
        <taxon>Magnoliopsida</taxon>
        <taxon>Liliopsida</taxon>
        <taxon>Asparagales</taxon>
        <taxon>Orchidaceae</taxon>
        <taxon>Epidendroideae</taxon>
        <taxon>Malaxideae</taxon>
        <taxon>Dendrobiinae</taxon>
        <taxon>Dendrobium</taxon>
    </lineage>
</organism>
<feature type="transmembrane region" description="Helical" evidence="1">
    <location>
        <begin position="57"/>
        <end position="78"/>
    </location>
</feature>
<name>A0ABD0VH35_DENTH</name>
<dbReference type="Proteomes" id="UP001552299">
    <property type="component" value="Unassembled WGS sequence"/>
</dbReference>
<reference evidence="2 3" key="1">
    <citation type="journal article" date="2024" name="Plant Biotechnol. J.">
        <title>Dendrobium thyrsiflorum genome and its molecular insights into genes involved in important horticultural traits.</title>
        <authorList>
            <person name="Chen B."/>
            <person name="Wang J.Y."/>
            <person name="Zheng P.J."/>
            <person name="Li K.L."/>
            <person name="Liang Y.M."/>
            <person name="Chen X.F."/>
            <person name="Zhang C."/>
            <person name="Zhao X."/>
            <person name="He X."/>
            <person name="Zhang G.Q."/>
            <person name="Liu Z.J."/>
            <person name="Xu Q."/>
        </authorList>
    </citation>
    <scope>NUCLEOTIDE SEQUENCE [LARGE SCALE GENOMIC DNA]</scope>
    <source>
        <strain evidence="2">GZMU011</strain>
    </source>
</reference>
<gene>
    <name evidence="2" type="ORF">M5K25_005922</name>
</gene>
<evidence type="ECO:0000313" key="3">
    <source>
        <dbReference type="Proteomes" id="UP001552299"/>
    </source>
</evidence>
<proteinExistence type="predicted"/>
<keyword evidence="1" id="KW-1133">Transmembrane helix</keyword>
<keyword evidence="1" id="KW-0472">Membrane</keyword>
<comment type="caution">
    <text evidence="2">The sequence shown here is derived from an EMBL/GenBank/DDBJ whole genome shotgun (WGS) entry which is preliminary data.</text>
</comment>
<protein>
    <submittedName>
        <fullName evidence="2">Uncharacterized protein</fullName>
    </submittedName>
</protein>
<keyword evidence="3" id="KW-1185">Reference proteome</keyword>
<accession>A0ABD0VH35</accession>
<sequence length="99" mass="11475">MRNNWAKSLPETQTFFHTSPLELTSVARRIYMDELREITPKESVPTKMSGFICAVNLHLNLPFCFLKFLLLLFSFWFFGSSTPFLDDAPCTLKIHGRSE</sequence>
<dbReference type="AlphaFoldDB" id="A0ABD0VH35"/>
<dbReference type="EMBL" id="JANQDX010000006">
    <property type="protein sequence ID" value="KAL0921966.1"/>
    <property type="molecule type" value="Genomic_DNA"/>
</dbReference>
<evidence type="ECO:0000313" key="2">
    <source>
        <dbReference type="EMBL" id="KAL0921966.1"/>
    </source>
</evidence>
<keyword evidence="1" id="KW-0812">Transmembrane</keyword>
<evidence type="ECO:0000256" key="1">
    <source>
        <dbReference type="SAM" id="Phobius"/>
    </source>
</evidence>